<feature type="region of interest" description="Disordered" evidence="1">
    <location>
        <begin position="20"/>
        <end position="42"/>
    </location>
</feature>
<organism evidence="2 3">
    <name type="scientific">Caerostris darwini</name>
    <dbReference type="NCBI Taxonomy" id="1538125"/>
    <lineage>
        <taxon>Eukaryota</taxon>
        <taxon>Metazoa</taxon>
        <taxon>Ecdysozoa</taxon>
        <taxon>Arthropoda</taxon>
        <taxon>Chelicerata</taxon>
        <taxon>Arachnida</taxon>
        <taxon>Araneae</taxon>
        <taxon>Araneomorphae</taxon>
        <taxon>Entelegynae</taxon>
        <taxon>Araneoidea</taxon>
        <taxon>Araneidae</taxon>
        <taxon>Caerostris</taxon>
    </lineage>
</organism>
<protein>
    <submittedName>
        <fullName evidence="2">Uncharacterized protein</fullName>
    </submittedName>
</protein>
<accession>A0AAV4RP83</accession>
<keyword evidence="3" id="KW-1185">Reference proteome</keyword>
<evidence type="ECO:0000313" key="2">
    <source>
        <dbReference type="EMBL" id="GIY22292.1"/>
    </source>
</evidence>
<comment type="caution">
    <text evidence="2">The sequence shown here is derived from an EMBL/GenBank/DDBJ whole genome shotgun (WGS) entry which is preliminary data.</text>
</comment>
<evidence type="ECO:0000313" key="3">
    <source>
        <dbReference type="Proteomes" id="UP001054837"/>
    </source>
</evidence>
<feature type="compositionally biased region" description="Basic residues" evidence="1">
    <location>
        <begin position="32"/>
        <end position="41"/>
    </location>
</feature>
<evidence type="ECO:0000256" key="1">
    <source>
        <dbReference type="SAM" id="MobiDB-lite"/>
    </source>
</evidence>
<gene>
    <name evidence="2" type="ORF">CDAR_374981</name>
</gene>
<proteinExistence type="predicted"/>
<dbReference type="AlphaFoldDB" id="A0AAV4RP83"/>
<sequence length="84" mass="9489">MDLPLCKRCASKIVEAEEKPTMDLSSSSTLVRGRKGRRRASKIVEAKEKPTMDLSSSSSLVKRTKGKVHLHRYGFRTKRGEELN</sequence>
<reference evidence="2 3" key="1">
    <citation type="submission" date="2021-06" db="EMBL/GenBank/DDBJ databases">
        <title>Caerostris darwini draft genome.</title>
        <authorList>
            <person name="Kono N."/>
            <person name="Arakawa K."/>
        </authorList>
    </citation>
    <scope>NUCLEOTIDE SEQUENCE [LARGE SCALE GENOMIC DNA]</scope>
</reference>
<name>A0AAV4RP83_9ARAC</name>
<dbReference type="EMBL" id="BPLQ01006428">
    <property type="protein sequence ID" value="GIY22292.1"/>
    <property type="molecule type" value="Genomic_DNA"/>
</dbReference>
<dbReference type="Proteomes" id="UP001054837">
    <property type="component" value="Unassembled WGS sequence"/>
</dbReference>